<comment type="caution">
    <text evidence="2">The sequence shown here is derived from an EMBL/GenBank/DDBJ whole genome shotgun (WGS) entry which is preliminary data.</text>
</comment>
<evidence type="ECO:0000313" key="3">
    <source>
        <dbReference type="Proteomes" id="UP001642360"/>
    </source>
</evidence>
<accession>A0ABC8SK98</accession>
<gene>
    <name evidence="2" type="ORF">ILEXP_LOCUS23393</name>
</gene>
<name>A0ABC8SK98_9AQUA</name>
<evidence type="ECO:0000313" key="2">
    <source>
        <dbReference type="EMBL" id="CAK9155022.1"/>
    </source>
</evidence>
<feature type="compositionally biased region" description="Polar residues" evidence="1">
    <location>
        <begin position="54"/>
        <end position="72"/>
    </location>
</feature>
<proteinExistence type="predicted"/>
<dbReference type="AlphaFoldDB" id="A0ABC8SK98"/>
<dbReference type="EMBL" id="CAUOFW020002620">
    <property type="protein sequence ID" value="CAK9155022.1"/>
    <property type="molecule type" value="Genomic_DNA"/>
</dbReference>
<protein>
    <submittedName>
        <fullName evidence="2">Uncharacterized protein</fullName>
    </submittedName>
</protein>
<reference evidence="2 3" key="1">
    <citation type="submission" date="2024-02" db="EMBL/GenBank/DDBJ databases">
        <authorList>
            <person name="Vignale AGUSTIN F."/>
            <person name="Sosa J E."/>
            <person name="Modenutti C."/>
        </authorList>
    </citation>
    <scope>NUCLEOTIDE SEQUENCE [LARGE SCALE GENOMIC DNA]</scope>
</reference>
<organism evidence="2 3">
    <name type="scientific">Ilex paraguariensis</name>
    <name type="common">yerba mate</name>
    <dbReference type="NCBI Taxonomy" id="185542"/>
    <lineage>
        <taxon>Eukaryota</taxon>
        <taxon>Viridiplantae</taxon>
        <taxon>Streptophyta</taxon>
        <taxon>Embryophyta</taxon>
        <taxon>Tracheophyta</taxon>
        <taxon>Spermatophyta</taxon>
        <taxon>Magnoliopsida</taxon>
        <taxon>eudicotyledons</taxon>
        <taxon>Gunneridae</taxon>
        <taxon>Pentapetalae</taxon>
        <taxon>asterids</taxon>
        <taxon>campanulids</taxon>
        <taxon>Aquifoliales</taxon>
        <taxon>Aquifoliaceae</taxon>
        <taxon>Ilex</taxon>
    </lineage>
</organism>
<sequence>MEKTPVNAAEATSGNFSWPWVDSDSSVMEEVVIPLSLQRRVEGLLQEHLDRMQLSSENPHGNSDETMSNNQVEDLDTNENPDSFLDGSVMEKILQRRSLRMRNMQRAWLGSSEGRKMLDFRRSLRAFKEKERLLQAIARNQTLCLLDIFAENNP</sequence>
<feature type="region of interest" description="Disordered" evidence="1">
    <location>
        <begin position="54"/>
        <end position="84"/>
    </location>
</feature>
<keyword evidence="3" id="KW-1185">Reference proteome</keyword>
<dbReference type="Proteomes" id="UP001642360">
    <property type="component" value="Unassembled WGS sequence"/>
</dbReference>
<evidence type="ECO:0000256" key="1">
    <source>
        <dbReference type="SAM" id="MobiDB-lite"/>
    </source>
</evidence>